<name>A0A0C3D478_9AGAM</name>
<dbReference type="InParanoid" id="A0A0C3D478"/>
<evidence type="ECO:0000313" key="1">
    <source>
        <dbReference type="EMBL" id="KIM55580.1"/>
    </source>
</evidence>
<reference evidence="2" key="2">
    <citation type="submission" date="2015-01" db="EMBL/GenBank/DDBJ databases">
        <title>Evolutionary Origins and Diversification of the Mycorrhizal Mutualists.</title>
        <authorList>
            <consortium name="DOE Joint Genome Institute"/>
            <consortium name="Mycorrhizal Genomics Consortium"/>
            <person name="Kohler A."/>
            <person name="Kuo A."/>
            <person name="Nagy L.G."/>
            <person name="Floudas D."/>
            <person name="Copeland A."/>
            <person name="Barry K.W."/>
            <person name="Cichocki N."/>
            <person name="Veneault-Fourrey C."/>
            <person name="LaButti K."/>
            <person name="Lindquist E.A."/>
            <person name="Lipzen A."/>
            <person name="Lundell T."/>
            <person name="Morin E."/>
            <person name="Murat C."/>
            <person name="Riley R."/>
            <person name="Ohm R."/>
            <person name="Sun H."/>
            <person name="Tunlid A."/>
            <person name="Henrissat B."/>
            <person name="Grigoriev I.V."/>
            <person name="Hibbett D.S."/>
            <person name="Martin F."/>
        </authorList>
    </citation>
    <scope>NUCLEOTIDE SEQUENCE [LARGE SCALE GENOMIC DNA]</scope>
    <source>
        <strain evidence="2">Foug A</strain>
    </source>
</reference>
<dbReference type="Proteomes" id="UP000053989">
    <property type="component" value="Unassembled WGS sequence"/>
</dbReference>
<dbReference type="EMBL" id="KN822132">
    <property type="protein sequence ID" value="KIM55580.1"/>
    <property type="molecule type" value="Genomic_DNA"/>
</dbReference>
<reference evidence="1 2" key="1">
    <citation type="submission" date="2014-04" db="EMBL/GenBank/DDBJ databases">
        <authorList>
            <consortium name="DOE Joint Genome Institute"/>
            <person name="Kuo A."/>
            <person name="Kohler A."/>
            <person name="Nagy L.G."/>
            <person name="Floudas D."/>
            <person name="Copeland A."/>
            <person name="Barry K.W."/>
            <person name="Cichocki N."/>
            <person name="Veneault-Fourrey C."/>
            <person name="LaButti K."/>
            <person name="Lindquist E.A."/>
            <person name="Lipzen A."/>
            <person name="Lundell T."/>
            <person name="Morin E."/>
            <person name="Murat C."/>
            <person name="Sun H."/>
            <person name="Tunlid A."/>
            <person name="Henrissat B."/>
            <person name="Grigoriev I.V."/>
            <person name="Hibbett D.S."/>
            <person name="Martin F."/>
            <person name="Nordberg H.P."/>
            <person name="Cantor M.N."/>
            <person name="Hua S.X."/>
        </authorList>
    </citation>
    <scope>NUCLEOTIDE SEQUENCE [LARGE SCALE GENOMIC DNA]</scope>
    <source>
        <strain evidence="1 2">Foug A</strain>
    </source>
</reference>
<protein>
    <submittedName>
        <fullName evidence="1">Uncharacterized protein</fullName>
    </submittedName>
</protein>
<proteinExistence type="predicted"/>
<keyword evidence="2" id="KW-1185">Reference proteome</keyword>
<evidence type="ECO:0000313" key="2">
    <source>
        <dbReference type="Proteomes" id="UP000053989"/>
    </source>
</evidence>
<dbReference type="AlphaFoldDB" id="A0A0C3D478"/>
<accession>A0A0C3D478</accession>
<sequence>MGARNFARSVDLFGNIDKIIKVNRELESHGKTARTIERCKRVYSCLLEIAPGLKTLIDDPSKSTDLRNTMKKMNTIIASTCTNDSAWLRQYIAHYTVPNMTSTTALHLMSPLMGVKNPDFVHMLCPIKAAREYNKSPTDEKPT</sequence>
<dbReference type="OrthoDB" id="2690416at2759"/>
<dbReference type="HOGENOM" id="CLU_1807346_0_0_1"/>
<gene>
    <name evidence="1" type="ORF">SCLCIDRAFT_30282</name>
</gene>
<organism evidence="1 2">
    <name type="scientific">Scleroderma citrinum Foug A</name>
    <dbReference type="NCBI Taxonomy" id="1036808"/>
    <lineage>
        <taxon>Eukaryota</taxon>
        <taxon>Fungi</taxon>
        <taxon>Dikarya</taxon>
        <taxon>Basidiomycota</taxon>
        <taxon>Agaricomycotina</taxon>
        <taxon>Agaricomycetes</taxon>
        <taxon>Agaricomycetidae</taxon>
        <taxon>Boletales</taxon>
        <taxon>Sclerodermatineae</taxon>
        <taxon>Sclerodermataceae</taxon>
        <taxon>Scleroderma</taxon>
    </lineage>
</organism>